<dbReference type="GO" id="GO:0030162">
    <property type="term" value="P:regulation of proteolysis"/>
    <property type="evidence" value="ECO:0007669"/>
    <property type="project" value="TreeGrafter"/>
</dbReference>
<dbReference type="PANTHER" id="PTHR11362:SF141">
    <property type="entry name" value="PHOSPHATIDYLETHANOLAMINE-BINDING PROTEIN"/>
    <property type="match status" value="1"/>
</dbReference>
<sequence>MVPPTLLSALLATATLSLARTPPGFLPATTADLIVEYNGVIPLNGIEVPRNTTIPQPRLGTLTRLPGTSYAVFMIDLDIPTATPPQTSTLLHWLQTGLRPATTATRIRSPATGEELSVFLLENGTAPAAPLVPYFGPNPPARVPLAHRYVHLLVDTSGAEAEDLEVLRERARTGRGFDVGRVLEEADLDDAGEVVAGSWLVVRNPGPVANATASGTAAGTGTALRTAQIKGVETSRRHSRSFIRLTDGNPLQCCCRQK</sequence>
<dbReference type="GO" id="GO:0030414">
    <property type="term" value="F:peptidase inhibitor activity"/>
    <property type="evidence" value="ECO:0007669"/>
    <property type="project" value="TreeGrafter"/>
</dbReference>
<dbReference type="InterPro" id="IPR036610">
    <property type="entry name" value="PEBP-like_sf"/>
</dbReference>
<organism evidence="2 3">
    <name type="scientific">Schizothecium vesticola</name>
    <dbReference type="NCBI Taxonomy" id="314040"/>
    <lineage>
        <taxon>Eukaryota</taxon>
        <taxon>Fungi</taxon>
        <taxon>Dikarya</taxon>
        <taxon>Ascomycota</taxon>
        <taxon>Pezizomycotina</taxon>
        <taxon>Sordariomycetes</taxon>
        <taxon>Sordariomycetidae</taxon>
        <taxon>Sordariales</taxon>
        <taxon>Schizotheciaceae</taxon>
        <taxon>Schizothecium</taxon>
    </lineage>
</organism>
<dbReference type="Pfam" id="PF01161">
    <property type="entry name" value="PBP"/>
    <property type="match status" value="1"/>
</dbReference>
<keyword evidence="1" id="KW-0732">Signal</keyword>
<comment type="caution">
    <text evidence="2">The sequence shown here is derived from an EMBL/GenBank/DDBJ whole genome shotgun (WGS) entry which is preliminary data.</text>
</comment>
<dbReference type="AlphaFoldDB" id="A0AA40FCH8"/>
<reference evidence="2" key="1">
    <citation type="submission" date="2023-06" db="EMBL/GenBank/DDBJ databases">
        <title>Genome-scale phylogeny and comparative genomics of the fungal order Sordariales.</title>
        <authorList>
            <consortium name="Lawrence Berkeley National Laboratory"/>
            <person name="Hensen N."/>
            <person name="Bonometti L."/>
            <person name="Westerberg I."/>
            <person name="Brannstrom I.O."/>
            <person name="Guillou S."/>
            <person name="Cros-Aarteil S."/>
            <person name="Calhoun S."/>
            <person name="Haridas S."/>
            <person name="Kuo A."/>
            <person name="Mondo S."/>
            <person name="Pangilinan J."/>
            <person name="Riley R."/>
            <person name="LaButti K."/>
            <person name="Andreopoulos B."/>
            <person name="Lipzen A."/>
            <person name="Chen C."/>
            <person name="Yanf M."/>
            <person name="Daum C."/>
            <person name="Ng V."/>
            <person name="Clum A."/>
            <person name="Steindorff A."/>
            <person name="Ohm R."/>
            <person name="Martin F."/>
            <person name="Silar P."/>
            <person name="Natvig D."/>
            <person name="Lalanne C."/>
            <person name="Gautier V."/>
            <person name="Ament-velasquez S.L."/>
            <person name="Kruys A."/>
            <person name="Hutchinson M.I."/>
            <person name="Powell A.J."/>
            <person name="Barry K."/>
            <person name="Miller A.N."/>
            <person name="Grigoriev I.V."/>
            <person name="Debuchy R."/>
            <person name="Gladieux P."/>
            <person name="Thoren M.H."/>
            <person name="Johannesson H."/>
        </authorList>
    </citation>
    <scope>NUCLEOTIDE SEQUENCE</scope>
    <source>
        <strain evidence="2">SMH3187-1</strain>
    </source>
</reference>
<dbReference type="PANTHER" id="PTHR11362">
    <property type="entry name" value="PHOSPHATIDYLETHANOLAMINE-BINDING PROTEIN"/>
    <property type="match status" value="1"/>
</dbReference>
<dbReference type="Gene3D" id="3.90.280.10">
    <property type="entry name" value="PEBP-like"/>
    <property type="match status" value="1"/>
</dbReference>
<gene>
    <name evidence="2" type="ORF">B0T18DRAFT_454983</name>
</gene>
<proteinExistence type="predicted"/>
<evidence type="ECO:0000313" key="3">
    <source>
        <dbReference type="Proteomes" id="UP001172155"/>
    </source>
</evidence>
<dbReference type="Proteomes" id="UP001172155">
    <property type="component" value="Unassembled WGS sequence"/>
</dbReference>
<keyword evidence="3" id="KW-1185">Reference proteome</keyword>
<name>A0AA40FCH8_9PEZI</name>
<feature type="signal peptide" evidence="1">
    <location>
        <begin position="1"/>
        <end position="19"/>
    </location>
</feature>
<dbReference type="GO" id="GO:0046578">
    <property type="term" value="P:regulation of Ras protein signal transduction"/>
    <property type="evidence" value="ECO:0007669"/>
    <property type="project" value="TreeGrafter"/>
</dbReference>
<dbReference type="GO" id="GO:0005543">
    <property type="term" value="F:phospholipid binding"/>
    <property type="evidence" value="ECO:0007669"/>
    <property type="project" value="TreeGrafter"/>
</dbReference>
<accession>A0AA40FCH8</accession>
<evidence type="ECO:0000256" key="1">
    <source>
        <dbReference type="SAM" id="SignalP"/>
    </source>
</evidence>
<protein>
    <submittedName>
        <fullName evidence="2">Phosphatidylethanolamine-binding protein</fullName>
    </submittedName>
</protein>
<dbReference type="InterPro" id="IPR035810">
    <property type="entry name" value="PEBP_euk"/>
</dbReference>
<dbReference type="CDD" id="cd00866">
    <property type="entry name" value="PEBP_euk"/>
    <property type="match status" value="1"/>
</dbReference>
<evidence type="ECO:0000313" key="2">
    <source>
        <dbReference type="EMBL" id="KAK0754821.1"/>
    </source>
</evidence>
<dbReference type="SUPFAM" id="SSF49777">
    <property type="entry name" value="PEBP-like"/>
    <property type="match status" value="1"/>
</dbReference>
<dbReference type="EMBL" id="JAUKUD010000001">
    <property type="protein sequence ID" value="KAK0754821.1"/>
    <property type="molecule type" value="Genomic_DNA"/>
</dbReference>
<feature type="chain" id="PRO_5041222790" evidence="1">
    <location>
        <begin position="20"/>
        <end position="258"/>
    </location>
</feature>
<dbReference type="InterPro" id="IPR008914">
    <property type="entry name" value="PEBP"/>
</dbReference>